<evidence type="ECO:0000313" key="3">
    <source>
        <dbReference type="EMBL" id="QES22970.1"/>
    </source>
</evidence>
<dbReference type="RefSeq" id="WP_150271601.1">
    <property type="nucleotide sequence ID" value="NZ_CP029194.1"/>
</dbReference>
<accession>A0A5P2AZ93</accession>
<keyword evidence="2" id="KW-0732">Signal</keyword>
<name>A0A5P2AZ93_STRVZ</name>
<reference evidence="3 4" key="1">
    <citation type="submission" date="2018-05" db="EMBL/GenBank/DDBJ databases">
        <title>Streptomyces venezuelae.</title>
        <authorList>
            <person name="Kim W."/>
            <person name="Lee N."/>
            <person name="Cho B.-K."/>
        </authorList>
    </citation>
    <scope>NUCLEOTIDE SEQUENCE [LARGE SCALE GENOMIC DNA]</scope>
    <source>
        <strain evidence="3 4">ATCC 15068</strain>
    </source>
</reference>
<evidence type="ECO:0000256" key="2">
    <source>
        <dbReference type="SAM" id="SignalP"/>
    </source>
</evidence>
<feature type="compositionally biased region" description="Pro residues" evidence="1">
    <location>
        <begin position="125"/>
        <end position="137"/>
    </location>
</feature>
<sequence>MRAIRHGFGAFASVAVLLTGIAVAAEVRAAPAPAEELPAAAPPADEPENFGASCRTVVQGSRVTAYCQNPYPATDRVRLHVECERWWDVDTDSAPVDVGPADYAQVSGRCWKEVRSAWVTHQPAEPEPAPAREPAPVPGSSGT</sequence>
<dbReference type="Proteomes" id="UP000324106">
    <property type="component" value="Chromosome"/>
</dbReference>
<proteinExistence type="predicted"/>
<gene>
    <name evidence="3" type="ORF">DEJ46_30785</name>
</gene>
<dbReference type="EMBL" id="CP029194">
    <property type="protein sequence ID" value="QES22970.1"/>
    <property type="molecule type" value="Genomic_DNA"/>
</dbReference>
<evidence type="ECO:0008006" key="5">
    <source>
        <dbReference type="Google" id="ProtNLM"/>
    </source>
</evidence>
<evidence type="ECO:0000313" key="4">
    <source>
        <dbReference type="Proteomes" id="UP000324106"/>
    </source>
</evidence>
<dbReference type="OrthoDB" id="4326086at2"/>
<organism evidence="3 4">
    <name type="scientific">Streptomyces venezuelae</name>
    <dbReference type="NCBI Taxonomy" id="54571"/>
    <lineage>
        <taxon>Bacteria</taxon>
        <taxon>Bacillati</taxon>
        <taxon>Actinomycetota</taxon>
        <taxon>Actinomycetes</taxon>
        <taxon>Kitasatosporales</taxon>
        <taxon>Streptomycetaceae</taxon>
        <taxon>Streptomyces</taxon>
    </lineage>
</organism>
<feature type="signal peptide" evidence="2">
    <location>
        <begin position="1"/>
        <end position="24"/>
    </location>
</feature>
<protein>
    <recommendedName>
        <fullName evidence="5">Secreted protein</fullName>
    </recommendedName>
</protein>
<feature type="region of interest" description="Disordered" evidence="1">
    <location>
        <begin position="119"/>
        <end position="143"/>
    </location>
</feature>
<dbReference type="AlphaFoldDB" id="A0A5P2AZ93"/>
<feature type="chain" id="PRO_5024902065" description="Secreted protein" evidence="2">
    <location>
        <begin position="25"/>
        <end position="143"/>
    </location>
</feature>
<evidence type="ECO:0000256" key="1">
    <source>
        <dbReference type="SAM" id="MobiDB-lite"/>
    </source>
</evidence>